<evidence type="ECO:0000256" key="3">
    <source>
        <dbReference type="ARBA" id="ARBA00022679"/>
    </source>
</evidence>
<dbReference type="Proteomes" id="UP000653308">
    <property type="component" value="Unassembled WGS sequence"/>
</dbReference>
<evidence type="ECO:0000256" key="2">
    <source>
        <dbReference type="ARBA" id="ARBA00022576"/>
    </source>
</evidence>
<comment type="similarity">
    <text evidence="5">Belongs to the DegT/DnrJ/EryC1 family. L-glutamine:2-deoxy-scyllo-inosose/scyllo-inosose aminotransferase subfamily.</text>
</comment>
<dbReference type="EMBL" id="BMWE01000005">
    <property type="protein sequence ID" value="GGY15933.1"/>
    <property type="molecule type" value="Genomic_DNA"/>
</dbReference>
<dbReference type="InterPro" id="IPR015422">
    <property type="entry name" value="PyrdxlP-dep_Trfase_small"/>
</dbReference>
<comment type="caution">
    <text evidence="7">The sequence shown here is derived from an EMBL/GenBank/DDBJ whole genome shotgun (WGS) entry which is preliminary data.</text>
</comment>
<evidence type="ECO:0000256" key="6">
    <source>
        <dbReference type="RuleBase" id="RU004508"/>
    </source>
</evidence>
<accession>A0ABQ2ZGK2</accession>
<evidence type="ECO:0000256" key="4">
    <source>
        <dbReference type="ARBA" id="ARBA00022898"/>
    </source>
</evidence>
<comment type="cofactor">
    <cofactor evidence="1">
        <name>pyridoxal 5'-phosphate</name>
        <dbReference type="ChEBI" id="CHEBI:597326"/>
    </cofactor>
</comment>
<keyword evidence="3" id="KW-0808">Transferase</keyword>
<sequence>MAKLALQGGPPVGSFTVPSWPRAAENALSNVQAVLESGRWSVAGNWQGGPSAEGRFADRFADFLGAPHCVPTMNGSSALVIALEALGVGAGDEVIVPGLTWVANASTVLAVNATPIMADLDPTTLCMSPAAVEAAVTERTRAIVVVHVYSSVADLDAILAIGERYGIPVVEDCSHAHGASWKGRRVGTWGAVGVFSMQERKLLTAGEGGAVVCRSDDLHDRLFQLRSDGRRPEARPVLGGSELTFDGSVIGANYCMSELCAAVLEAQLADLPEQNRHRAENAAVLDRLLANLPGVTPVAASPFVTERTFYQYTARIDREVFGGVSAATVARALAAETGMPFQPPYDPLYRHPLYRPLTKRRFLIEGLDPGRLTGPAGGLPETERAHREVLTLHHSVLLAPNDAFEALPSAIEKLQREAASLSDIESAGAEFADSR</sequence>
<dbReference type="RefSeq" id="WP_190197585.1">
    <property type="nucleotide sequence ID" value="NZ_BMWE01000005.1"/>
</dbReference>
<dbReference type="PIRSF" id="PIRSF000390">
    <property type="entry name" value="PLP_StrS"/>
    <property type="match status" value="1"/>
</dbReference>
<dbReference type="CDD" id="cd00616">
    <property type="entry name" value="AHBA_syn"/>
    <property type="match status" value="1"/>
</dbReference>
<evidence type="ECO:0000313" key="7">
    <source>
        <dbReference type="EMBL" id="GGY15933.1"/>
    </source>
</evidence>
<dbReference type="InterPro" id="IPR015421">
    <property type="entry name" value="PyrdxlP-dep_Trfase_major"/>
</dbReference>
<gene>
    <name evidence="7" type="ORF">GCM10010384_22330</name>
</gene>
<evidence type="ECO:0000256" key="5">
    <source>
        <dbReference type="ARBA" id="ARBA00038398"/>
    </source>
</evidence>
<organism evidence="7 8">
    <name type="scientific">Streptomyces djakartensis</name>
    <dbReference type="NCBI Taxonomy" id="68193"/>
    <lineage>
        <taxon>Bacteria</taxon>
        <taxon>Bacillati</taxon>
        <taxon>Actinomycetota</taxon>
        <taxon>Actinomycetes</taxon>
        <taxon>Kitasatosporales</taxon>
        <taxon>Streptomycetaceae</taxon>
        <taxon>Streptomyces</taxon>
    </lineage>
</organism>
<dbReference type="Gene3D" id="3.90.1150.10">
    <property type="entry name" value="Aspartate Aminotransferase, domain 1"/>
    <property type="match status" value="1"/>
</dbReference>
<dbReference type="InterPro" id="IPR000653">
    <property type="entry name" value="DegT/StrS_aminotransferase"/>
</dbReference>
<name>A0ABQ2ZGK2_9ACTN</name>
<keyword evidence="8" id="KW-1185">Reference proteome</keyword>
<reference evidence="8" key="1">
    <citation type="journal article" date="2019" name="Int. J. Syst. Evol. Microbiol.">
        <title>The Global Catalogue of Microorganisms (GCM) 10K type strain sequencing project: providing services to taxonomists for standard genome sequencing and annotation.</title>
        <authorList>
            <consortium name="The Broad Institute Genomics Platform"/>
            <consortium name="The Broad Institute Genome Sequencing Center for Infectious Disease"/>
            <person name="Wu L."/>
            <person name="Ma J."/>
        </authorList>
    </citation>
    <scope>NUCLEOTIDE SEQUENCE [LARGE SCALE GENOMIC DNA]</scope>
    <source>
        <strain evidence="8">JCM 4957</strain>
    </source>
</reference>
<protein>
    <submittedName>
        <fullName evidence="7">Aminotransferase DegT</fullName>
    </submittedName>
</protein>
<keyword evidence="4 6" id="KW-0663">Pyridoxal phosphate</keyword>
<evidence type="ECO:0000256" key="1">
    <source>
        <dbReference type="ARBA" id="ARBA00001933"/>
    </source>
</evidence>
<dbReference type="PANTHER" id="PTHR30244:SF34">
    <property type="entry name" value="DTDP-4-AMINO-4,6-DIDEOXYGALACTOSE TRANSAMINASE"/>
    <property type="match status" value="1"/>
</dbReference>
<dbReference type="SUPFAM" id="SSF53383">
    <property type="entry name" value="PLP-dependent transferases"/>
    <property type="match status" value="1"/>
</dbReference>
<dbReference type="PANTHER" id="PTHR30244">
    <property type="entry name" value="TRANSAMINASE"/>
    <property type="match status" value="1"/>
</dbReference>
<dbReference type="GO" id="GO:0008483">
    <property type="term" value="F:transaminase activity"/>
    <property type="evidence" value="ECO:0007669"/>
    <property type="project" value="UniProtKB-KW"/>
</dbReference>
<dbReference type="InterPro" id="IPR015424">
    <property type="entry name" value="PyrdxlP-dep_Trfase"/>
</dbReference>
<evidence type="ECO:0000313" key="8">
    <source>
        <dbReference type="Proteomes" id="UP000653308"/>
    </source>
</evidence>
<dbReference type="Gene3D" id="3.40.640.10">
    <property type="entry name" value="Type I PLP-dependent aspartate aminotransferase-like (Major domain)"/>
    <property type="match status" value="1"/>
</dbReference>
<dbReference type="Pfam" id="PF01041">
    <property type="entry name" value="DegT_DnrJ_EryC1"/>
    <property type="match status" value="1"/>
</dbReference>
<proteinExistence type="inferred from homology"/>
<keyword evidence="2 7" id="KW-0032">Aminotransferase</keyword>